<dbReference type="OrthoDB" id="9986592at2"/>
<protein>
    <submittedName>
        <fullName evidence="3">Uncharacterized protein</fullName>
    </submittedName>
</protein>
<evidence type="ECO:0000313" key="4">
    <source>
        <dbReference type="Proteomes" id="UP000067626"/>
    </source>
</evidence>
<proteinExistence type="predicted"/>
<gene>
    <name evidence="3" type="ORF">CMC5_013830</name>
</gene>
<dbReference type="STRING" id="52.CMC5_013830"/>
<dbReference type="Proteomes" id="UP000067626">
    <property type="component" value="Chromosome"/>
</dbReference>
<accession>A0A0K1E998</accession>
<evidence type="ECO:0000313" key="3">
    <source>
        <dbReference type="EMBL" id="AKT37252.1"/>
    </source>
</evidence>
<keyword evidence="2" id="KW-0472">Membrane</keyword>
<keyword evidence="4" id="KW-1185">Reference proteome</keyword>
<dbReference type="KEGG" id="ccro:CMC5_013830"/>
<feature type="compositionally biased region" description="Low complexity" evidence="1">
    <location>
        <begin position="52"/>
        <end position="64"/>
    </location>
</feature>
<feature type="region of interest" description="Disordered" evidence="1">
    <location>
        <begin position="1"/>
        <end position="72"/>
    </location>
</feature>
<feature type="region of interest" description="Disordered" evidence="1">
    <location>
        <begin position="102"/>
        <end position="172"/>
    </location>
</feature>
<evidence type="ECO:0000256" key="2">
    <source>
        <dbReference type="SAM" id="Phobius"/>
    </source>
</evidence>
<keyword evidence="2" id="KW-0812">Transmembrane</keyword>
<keyword evidence="2" id="KW-1133">Transmembrane helix</keyword>
<dbReference type="AlphaFoldDB" id="A0A0K1E998"/>
<dbReference type="EMBL" id="CP012159">
    <property type="protein sequence ID" value="AKT37252.1"/>
    <property type="molecule type" value="Genomic_DNA"/>
</dbReference>
<evidence type="ECO:0000256" key="1">
    <source>
        <dbReference type="SAM" id="MobiDB-lite"/>
    </source>
</evidence>
<feature type="compositionally biased region" description="Basic and acidic residues" evidence="1">
    <location>
        <begin position="1"/>
        <end position="10"/>
    </location>
</feature>
<organism evidence="3 4">
    <name type="scientific">Chondromyces crocatus</name>
    <dbReference type="NCBI Taxonomy" id="52"/>
    <lineage>
        <taxon>Bacteria</taxon>
        <taxon>Pseudomonadati</taxon>
        <taxon>Myxococcota</taxon>
        <taxon>Polyangia</taxon>
        <taxon>Polyangiales</taxon>
        <taxon>Polyangiaceae</taxon>
        <taxon>Chondromyces</taxon>
    </lineage>
</organism>
<reference evidence="3 4" key="1">
    <citation type="submission" date="2015-07" db="EMBL/GenBank/DDBJ databases">
        <title>Genome analysis of myxobacterium Chondromyces crocatus Cm c5 reveals a high potential for natural compound synthesis and the genetic basis for the loss of fruiting body formation.</title>
        <authorList>
            <person name="Zaburannyi N."/>
            <person name="Bunk B."/>
            <person name="Maier J."/>
            <person name="Overmann J."/>
            <person name="Mueller R."/>
        </authorList>
    </citation>
    <scope>NUCLEOTIDE SEQUENCE [LARGE SCALE GENOMIC DNA]</scope>
    <source>
        <strain evidence="3 4">Cm c5</strain>
    </source>
</reference>
<name>A0A0K1E998_CHOCO</name>
<sequence length="172" mass="17737">MKAMKERRESSPPPVVHPGEDPVLDAALARLRRHPGRDGTSVKAGAARGPDGSRAVAARGGSRARAPRGPDPARGWWIIGFSALAIVGSVVVMSLAVIGRRQGPMTSHGPLGDEATAPRDAARRTSTLFTPTRGADAPTARPVGPDARPSEAPPEAATSAPGPGPDAVEMRR</sequence>
<feature type="transmembrane region" description="Helical" evidence="2">
    <location>
        <begin position="76"/>
        <end position="98"/>
    </location>
</feature>